<dbReference type="EMBL" id="BGPR01000210">
    <property type="protein sequence ID" value="GBM05010.1"/>
    <property type="molecule type" value="Genomic_DNA"/>
</dbReference>
<feature type="region of interest" description="Disordered" evidence="1">
    <location>
        <begin position="68"/>
        <end position="90"/>
    </location>
</feature>
<feature type="compositionally biased region" description="Polar residues" evidence="1">
    <location>
        <begin position="73"/>
        <end position="82"/>
    </location>
</feature>
<reference evidence="2 3" key="1">
    <citation type="journal article" date="2019" name="Sci. Rep.">
        <title>Orb-weaving spider Araneus ventricosus genome elucidates the spidroin gene catalogue.</title>
        <authorList>
            <person name="Kono N."/>
            <person name="Nakamura H."/>
            <person name="Ohtoshi R."/>
            <person name="Moran D.A.P."/>
            <person name="Shinohara A."/>
            <person name="Yoshida Y."/>
            <person name="Fujiwara M."/>
            <person name="Mori M."/>
            <person name="Tomita M."/>
            <person name="Arakawa K."/>
        </authorList>
    </citation>
    <scope>NUCLEOTIDE SEQUENCE [LARGE SCALE GENOMIC DNA]</scope>
</reference>
<gene>
    <name evidence="2" type="ORF">AVEN_60210_1</name>
</gene>
<evidence type="ECO:0000256" key="1">
    <source>
        <dbReference type="SAM" id="MobiDB-lite"/>
    </source>
</evidence>
<comment type="caution">
    <text evidence="2">The sequence shown here is derived from an EMBL/GenBank/DDBJ whole genome shotgun (WGS) entry which is preliminary data.</text>
</comment>
<name>A0A4Y2CKU2_ARAVE</name>
<dbReference type="Proteomes" id="UP000499080">
    <property type="component" value="Unassembled WGS sequence"/>
</dbReference>
<dbReference type="AlphaFoldDB" id="A0A4Y2CKU2"/>
<keyword evidence="3" id="KW-1185">Reference proteome</keyword>
<evidence type="ECO:0000313" key="2">
    <source>
        <dbReference type="EMBL" id="GBM05010.1"/>
    </source>
</evidence>
<protein>
    <submittedName>
        <fullName evidence="2">Uncharacterized protein</fullName>
    </submittedName>
</protein>
<organism evidence="2 3">
    <name type="scientific">Araneus ventricosus</name>
    <name type="common">Orbweaver spider</name>
    <name type="synonym">Epeira ventricosa</name>
    <dbReference type="NCBI Taxonomy" id="182803"/>
    <lineage>
        <taxon>Eukaryota</taxon>
        <taxon>Metazoa</taxon>
        <taxon>Ecdysozoa</taxon>
        <taxon>Arthropoda</taxon>
        <taxon>Chelicerata</taxon>
        <taxon>Arachnida</taxon>
        <taxon>Araneae</taxon>
        <taxon>Araneomorphae</taxon>
        <taxon>Entelegynae</taxon>
        <taxon>Araneoidea</taxon>
        <taxon>Araneidae</taxon>
        <taxon>Araneus</taxon>
    </lineage>
</organism>
<sequence>MLESVQNDWIHADSSEDDRFWQVFTRTWSRAYSDENGRFGRNSQGYGAMLTSVQLTNTGECLVADMRTEQHEQGGSTDSRSYFKSGEFGN</sequence>
<accession>A0A4Y2CKU2</accession>
<evidence type="ECO:0000313" key="3">
    <source>
        <dbReference type="Proteomes" id="UP000499080"/>
    </source>
</evidence>
<proteinExistence type="predicted"/>